<organism evidence="1 2">
    <name type="scientific">Candidatus Rhodobacter oscarellae</name>
    <dbReference type="NCBI Taxonomy" id="1675527"/>
    <lineage>
        <taxon>Bacteria</taxon>
        <taxon>Pseudomonadati</taxon>
        <taxon>Pseudomonadota</taxon>
        <taxon>Alphaproteobacteria</taxon>
        <taxon>Rhodobacterales</taxon>
        <taxon>Rhodobacter group</taxon>
        <taxon>Rhodobacter</taxon>
    </lineage>
</organism>
<dbReference type="EMBL" id="LFTY01000002">
    <property type="protein sequence ID" value="KMW59094.1"/>
    <property type="molecule type" value="Genomic_DNA"/>
</dbReference>
<evidence type="ECO:0000313" key="2">
    <source>
        <dbReference type="Proteomes" id="UP000037178"/>
    </source>
</evidence>
<name>A0A0J9EBM1_9RHOB</name>
<keyword evidence="2" id="KW-1185">Reference proteome</keyword>
<proteinExistence type="predicted"/>
<dbReference type="STRING" id="1675527.AIOL_004075"/>
<dbReference type="PATRIC" id="fig|1675527.3.peg.4272"/>
<dbReference type="RefSeq" id="WP_049644626.1">
    <property type="nucleotide sequence ID" value="NZ_LFTY01000002.1"/>
</dbReference>
<reference evidence="1 2" key="1">
    <citation type="submission" date="2015-06" db="EMBL/GenBank/DDBJ databases">
        <title>Draft genome sequence of an Alphaproteobacteria species associated to the Mediterranean sponge Oscarella lobularis.</title>
        <authorList>
            <person name="Jourda C."/>
            <person name="Santini S."/>
            <person name="Claverie J.-M."/>
        </authorList>
    </citation>
    <scope>NUCLEOTIDE SEQUENCE [LARGE SCALE GENOMIC DNA]</scope>
    <source>
        <strain evidence="1">IGS</strain>
    </source>
</reference>
<protein>
    <submittedName>
        <fullName evidence="1">Uncharacterized protein</fullName>
    </submittedName>
</protein>
<sequence>MTETNLVKTRIHAGIWEGVLTSGLGTGEAPEIIVTHLEQPVVSVAVTADGDRPGTWNVKIAIPPDLLSDGVQTFVIWDAETEEKLTSFTIVTGAPLEDDIRGELDLLRAELDMLKKAFRRHCVETS</sequence>
<dbReference type="AlphaFoldDB" id="A0A0J9EBM1"/>
<evidence type="ECO:0000313" key="1">
    <source>
        <dbReference type="EMBL" id="KMW59094.1"/>
    </source>
</evidence>
<dbReference type="OrthoDB" id="7772846at2"/>
<accession>A0A0J9EBM1</accession>
<dbReference type="Proteomes" id="UP000037178">
    <property type="component" value="Unassembled WGS sequence"/>
</dbReference>
<gene>
    <name evidence="1" type="ORF">AIOL_004075</name>
</gene>
<comment type="caution">
    <text evidence="1">The sequence shown here is derived from an EMBL/GenBank/DDBJ whole genome shotgun (WGS) entry which is preliminary data.</text>
</comment>